<evidence type="ECO:0000256" key="1">
    <source>
        <dbReference type="ARBA" id="ARBA00043985"/>
    </source>
</evidence>
<dbReference type="PANTHER" id="PTHR31088:SF6">
    <property type="entry name" value="PHAGE SHOCK PROTEIN A"/>
    <property type="match status" value="1"/>
</dbReference>
<dbReference type="GO" id="GO:0009271">
    <property type="term" value="P:phage shock"/>
    <property type="evidence" value="ECO:0007669"/>
    <property type="project" value="TreeGrafter"/>
</dbReference>
<organism evidence="4 5">
    <name type="scientific">Elongatibacter sediminis</name>
    <dbReference type="NCBI Taxonomy" id="3119006"/>
    <lineage>
        <taxon>Bacteria</taxon>
        <taxon>Pseudomonadati</taxon>
        <taxon>Pseudomonadota</taxon>
        <taxon>Gammaproteobacteria</taxon>
        <taxon>Chromatiales</taxon>
        <taxon>Wenzhouxiangellaceae</taxon>
        <taxon>Elongatibacter</taxon>
    </lineage>
</organism>
<evidence type="ECO:0000313" key="5">
    <source>
        <dbReference type="Proteomes" id="UP001359886"/>
    </source>
</evidence>
<feature type="coiled-coil region" evidence="2">
    <location>
        <begin position="29"/>
        <end position="81"/>
    </location>
</feature>
<name>A0AAW9RCL0_9GAMM</name>
<dbReference type="Pfam" id="PF04012">
    <property type="entry name" value="PspA_IM30"/>
    <property type="match status" value="1"/>
</dbReference>
<dbReference type="InterPro" id="IPR007157">
    <property type="entry name" value="PspA_VIPP1"/>
</dbReference>
<evidence type="ECO:0000256" key="3">
    <source>
        <dbReference type="SAM" id="MobiDB-lite"/>
    </source>
</evidence>
<feature type="compositionally biased region" description="Polar residues" evidence="3">
    <location>
        <begin position="141"/>
        <end position="154"/>
    </location>
</feature>
<dbReference type="AlphaFoldDB" id="A0AAW9RCL0"/>
<feature type="region of interest" description="Disordered" evidence="3">
    <location>
        <begin position="184"/>
        <end position="236"/>
    </location>
</feature>
<keyword evidence="2" id="KW-0175">Coiled coil</keyword>
<evidence type="ECO:0000313" key="4">
    <source>
        <dbReference type="EMBL" id="MEJ8567099.1"/>
    </source>
</evidence>
<protein>
    <submittedName>
        <fullName evidence="4">PspA/IM30 family protein</fullName>
    </submittedName>
</protein>
<accession>A0AAW9RCL0</accession>
<gene>
    <name evidence="4" type="ORF">V3330_05630</name>
</gene>
<reference evidence="4 5" key="1">
    <citation type="submission" date="2024-02" db="EMBL/GenBank/DDBJ databases">
        <title>A novel Wenzhouxiangellaceae bacterium, isolated from coastal sediments.</title>
        <authorList>
            <person name="Du Z.-J."/>
            <person name="Ye Y.-Q."/>
            <person name="Zhang X.-Y."/>
        </authorList>
    </citation>
    <scope>NUCLEOTIDE SEQUENCE [LARGE SCALE GENOMIC DNA]</scope>
    <source>
        <strain evidence="4 5">CH-27</strain>
    </source>
</reference>
<evidence type="ECO:0000256" key="2">
    <source>
        <dbReference type="SAM" id="Coils"/>
    </source>
</evidence>
<sequence length="236" mass="26217">MGTFSRMRYVIAANVNSLLEKAEDPEKLLRALIREMEDAGEEARAAGAELLAEQRHLERESRNLEQLAADWERRAEKAVAEDRDDLAREALLARSEVTSQQDGLARARVDVNERIASLEQDSATLKQKLADAKQRLKTLAQAPQSRGRPSTTGRPLSRPEQRLKRAFGRFDRLQAQVENLEARVQSYETGGPAPTVWSEPPAADPAIEEELARLRKRVAGPDGNTATSRESVPDAS</sequence>
<dbReference type="GO" id="GO:0005829">
    <property type="term" value="C:cytosol"/>
    <property type="evidence" value="ECO:0007669"/>
    <property type="project" value="TreeGrafter"/>
</dbReference>
<proteinExistence type="inferred from homology"/>
<dbReference type="PANTHER" id="PTHR31088">
    <property type="entry name" value="MEMBRANE-ASSOCIATED PROTEIN VIPP1, CHLOROPLASTIC"/>
    <property type="match status" value="1"/>
</dbReference>
<comment type="similarity">
    <text evidence="1">Belongs to the PspA/Vipp/IM30 family.</text>
</comment>
<dbReference type="Proteomes" id="UP001359886">
    <property type="component" value="Unassembled WGS sequence"/>
</dbReference>
<feature type="region of interest" description="Disordered" evidence="3">
    <location>
        <begin position="138"/>
        <end position="161"/>
    </location>
</feature>
<dbReference type="RefSeq" id="WP_354694416.1">
    <property type="nucleotide sequence ID" value="NZ_JAZHOG010000003.1"/>
</dbReference>
<keyword evidence="5" id="KW-1185">Reference proteome</keyword>
<dbReference type="EMBL" id="JAZHOG010000003">
    <property type="protein sequence ID" value="MEJ8567099.1"/>
    <property type="molecule type" value="Genomic_DNA"/>
</dbReference>
<comment type="caution">
    <text evidence="4">The sequence shown here is derived from an EMBL/GenBank/DDBJ whole genome shotgun (WGS) entry which is preliminary data.</text>
</comment>